<dbReference type="GO" id="GO:0050567">
    <property type="term" value="F:glutaminyl-tRNA synthase (glutamine-hydrolyzing) activity"/>
    <property type="evidence" value="ECO:0007669"/>
    <property type="project" value="UniProtKB-UniRule"/>
</dbReference>
<dbReference type="GO" id="GO:0030956">
    <property type="term" value="C:glutamyl-tRNA(Gln) amidotransferase complex"/>
    <property type="evidence" value="ECO:0007669"/>
    <property type="project" value="UniProtKB-UniRule"/>
</dbReference>
<comment type="similarity">
    <text evidence="5">Belongs to the amidase family. GatA subfamily.</text>
</comment>
<dbReference type="GeneID" id="73342945"/>
<comment type="catalytic activity">
    <reaction evidence="5">
        <text>L-glutamyl-tRNA(Gln) + L-glutamine + ATP + H2O = L-glutaminyl-tRNA(Gln) + L-glutamate + ADP + phosphate + H(+)</text>
        <dbReference type="Rhea" id="RHEA:17521"/>
        <dbReference type="Rhea" id="RHEA-COMP:9681"/>
        <dbReference type="Rhea" id="RHEA-COMP:9684"/>
        <dbReference type="ChEBI" id="CHEBI:15377"/>
        <dbReference type="ChEBI" id="CHEBI:15378"/>
        <dbReference type="ChEBI" id="CHEBI:29985"/>
        <dbReference type="ChEBI" id="CHEBI:30616"/>
        <dbReference type="ChEBI" id="CHEBI:43474"/>
        <dbReference type="ChEBI" id="CHEBI:58359"/>
        <dbReference type="ChEBI" id="CHEBI:78520"/>
        <dbReference type="ChEBI" id="CHEBI:78521"/>
        <dbReference type="ChEBI" id="CHEBI:456216"/>
        <dbReference type="EC" id="6.3.5.7"/>
    </reaction>
</comment>
<evidence type="ECO:0000256" key="6">
    <source>
        <dbReference type="SAM" id="MobiDB-lite"/>
    </source>
</evidence>
<evidence type="ECO:0000256" key="4">
    <source>
        <dbReference type="ARBA" id="ARBA00022917"/>
    </source>
</evidence>
<comment type="subcellular location">
    <subcellularLocation>
        <location evidence="5">Mitochondrion</location>
    </subcellularLocation>
</comment>
<dbReference type="Gene3D" id="3.90.1300.10">
    <property type="entry name" value="Amidase signature (AS) domain"/>
    <property type="match status" value="1"/>
</dbReference>
<feature type="region of interest" description="Disordered" evidence="6">
    <location>
        <begin position="609"/>
        <end position="634"/>
    </location>
</feature>
<evidence type="ECO:0000256" key="2">
    <source>
        <dbReference type="ARBA" id="ARBA00022741"/>
    </source>
</evidence>
<keyword evidence="5" id="KW-0496">Mitochondrion</keyword>
<dbReference type="GO" id="GO:0070681">
    <property type="term" value="P:glutaminyl-tRNAGln biosynthesis via transamidation"/>
    <property type="evidence" value="ECO:0007669"/>
    <property type="project" value="UniProtKB-UniRule"/>
</dbReference>
<evidence type="ECO:0000313" key="9">
    <source>
        <dbReference type="Proteomes" id="UP000830671"/>
    </source>
</evidence>
<feature type="active site" description="Charge relay system" evidence="5">
    <location>
        <position position="529"/>
    </location>
</feature>
<keyword evidence="2 5" id="KW-0547">Nucleotide-binding</keyword>
<dbReference type="PANTHER" id="PTHR11895:SF7">
    <property type="entry name" value="GLUTAMYL-TRNA(GLN) AMIDOTRANSFERASE SUBUNIT A, MITOCHONDRIAL"/>
    <property type="match status" value="1"/>
</dbReference>
<reference evidence="8" key="1">
    <citation type="journal article" date="2021" name="Mol. Plant Microbe Interact.">
        <title>Complete Genome Sequence of the Plant-Pathogenic Fungus Colletotrichum lupini.</title>
        <authorList>
            <person name="Baroncelli R."/>
            <person name="Pensec F."/>
            <person name="Da Lio D."/>
            <person name="Boufleur T."/>
            <person name="Vicente I."/>
            <person name="Sarrocco S."/>
            <person name="Picot A."/>
            <person name="Baraldi E."/>
            <person name="Sukno S."/>
            <person name="Thon M."/>
            <person name="Le Floch G."/>
        </authorList>
    </citation>
    <scope>NUCLEOTIDE SEQUENCE</scope>
    <source>
        <strain evidence="8">IMI 504893</strain>
    </source>
</reference>
<proteinExistence type="inferred from homology"/>
<keyword evidence="4 5" id="KW-0648">Protein biosynthesis</keyword>
<feature type="active site" description="Acyl-ester intermediate" evidence="5">
    <location>
        <position position="553"/>
    </location>
</feature>
<dbReference type="GO" id="GO:0005739">
    <property type="term" value="C:mitochondrion"/>
    <property type="evidence" value="ECO:0007669"/>
    <property type="project" value="UniProtKB-SubCell"/>
</dbReference>
<dbReference type="EMBL" id="CP019476">
    <property type="protein sequence ID" value="UQC83459.1"/>
    <property type="molecule type" value="Genomic_DNA"/>
</dbReference>
<dbReference type="GO" id="GO:0005524">
    <property type="term" value="F:ATP binding"/>
    <property type="evidence" value="ECO:0007669"/>
    <property type="project" value="UniProtKB-KW"/>
</dbReference>
<accession>A0A9Q8STR3</accession>
<dbReference type="InterPro" id="IPR000120">
    <property type="entry name" value="Amidase"/>
</dbReference>
<evidence type="ECO:0000259" key="7">
    <source>
        <dbReference type="Pfam" id="PF01425"/>
    </source>
</evidence>
<feature type="active site" description="Charge relay system" evidence="5">
    <location>
        <position position="453"/>
    </location>
</feature>
<dbReference type="Pfam" id="PF01425">
    <property type="entry name" value="Amidase"/>
    <property type="match status" value="1"/>
</dbReference>
<dbReference type="GO" id="GO:0032543">
    <property type="term" value="P:mitochondrial translation"/>
    <property type="evidence" value="ECO:0007669"/>
    <property type="project" value="UniProtKB-UniRule"/>
</dbReference>
<dbReference type="InterPro" id="IPR036928">
    <property type="entry name" value="AS_sf"/>
</dbReference>
<evidence type="ECO:0000256" key="1">
    <source>
        <dbReference type="ARBA" id="ARBA00022598"/>
    </source>
</evidence>
<comment type="function">
    <text evidence="5">Allows the formation of correctly charged Gln-tRNA(Gln) through the transamidation of misacylated Glu-tRNA(Gln) in the mitochondria. The reaction takes place in the presence of glutamine and ATP through an activated gamma-phospho-Glu-tRNA(Gln).</text>
</comment>
<dbReference type="EC" id="6.3.5.7" evidence="5"/>
<keyword evidence="9" id="KW-1185">Reference proteome</keyword>
<keyword evidence="3 5" id="KW-0067">ATP-binding</keyword>
<dbReference type="PANTHER" id="PTHR11895">
    <property type="entry name" value="TRANSAMIDASE"/>
    <property type="match status" value="1"/>
</dbReference>
<dbReference type="Proteomes" id="UP000830671">
    <property type="component" value="Chromosome 4"/>
</dbReference>
<dbReference type="HAMAP" id="MF_00120">
    <property type="entry name" value="GatA"/>
    <property type="match status" value="1"/>
</dbReference>
<protein>
    <recommendedName>
        <fullName evidence="5">Glutamyl-tRNA(Gln) amidotransferase subunit A, mitochondrial</fullName>
        <shortName evidence="5">Glu-AdT subunit A</shortName>
        <ecNumber evidence="5">6.3.5.7</ecNumber>
    </recommendedName>
</protein>
<evidence type="ECO:0000313" key="8">
    <source>
        <dbReference type="EMBL" id="UQC83459.1"/>
    </source>
</evidence>
<organism evidence="8 9">
    <name type="scientific">Colletotrichum lupini</name>
    <dbReference type="NCBI Taxonomy" id="145971"/>
    <lineage>
        <taxon>Eukaryota</taxon>
        <taxon>Fungi</taxon>
        <taxon>Dikarya</taxon>
        <taxon>Ascomycota</taxon>
        <taxon>Pezizomycotina</taxon>
        <taxon>Sordariomycetes</taxon>
        <taxon>Hypocreomycetidae</taxon>
        <taxon>Glomerellales</taxon>
        <taxon>Glomerellaceae</taxon>
        <taxon>Colletotrichum</taxon>
        <taxon>Colletotrichum acutatum species complex</taxon>
    </lineage>
</organism>
<comment type="subunit">
    <text evidence="5">Subunit of the heterotrimeric GatCAB amidotransferase (AdT) complex, composed of A, B and C subunits.</text>
</comment>
<evidence type="ECO:0000256" key="3">
    <source>
        <dbReference type="ARBA" id="ARBA00022840"/>
    </source>
</evidence>
<name>A0A9Q8STR3_9PEZI</name>
<dbReference type="KEGG" id="clup:CLUP02_08954"/>
<dbReference type="InterPro" id="IPR004412">
    <property type="entry name" value="GatA"/>
</dbReference>
<dbReference type="RefSeq" id="XP_049145078.1">
    <property type="nucleotide sequence ID" value="XM_049287935.1"/>
</dbReference>
<keyword evidence="1 5" id="KW-0436">Ligase</keyword>
<feature type="domain" description="Amidase" evidence="7">
    <location>
        <begin position="450"/>
        <end position="884"/>
    </location>
</feature>
<sequence length="896" mass="98686">MPSIADIPCELMTSILRSLDDFETLISALLACRHIYSSFKQIAGTELAILRRKIGLDLLPYAVASLEASRLKPSPGDDSSIRALLDLLYDNPSQLVARTASISSELLRSMSRKHDWHHQRPSICLLPDTSASMGDLLFHRHPPWVNEQPGCVHDFIEDKFLEASIDVLAHDVTLGEYEIDYLTTGGDNMMIQSWAFNAGTTNLPDAVGCIMDDHAYNNTDLEDFSASELATIIPACENVCNKDKGLTRLAEETCIRLWDWVYIRGPDVLKLFAIARCEDDGPSAEALEEMEKSFKQRSLIWQTSTMTQASSGMLNSMSQVLMVYQVSSDHIWVETTAWELGDEIDMSELAMVKQAKCRMQLSLVQRGLHIGHEKLPKKAHELDETTSPAGHCSHMSSHIKLSRLNLRPLSSRCSAQATRQQRRSHHDFNHFVCRSDASEAALQSPNKFKLAVKDNIATEGLPTTCSSAILSSHKSPYEATIVRQLRKRGAQVVGKTNMDEFGMGSHSLNSIHGPVLNSLSATPTSAGGSSGGSAVAVQTSEADVALGTDTGGSIRLPAAYCGVVGYKPSYGMLSRFGVVPYANSLDTVGLLARDVDVIEDLMFSTGLDAEHDSQDPTSLSKSFRKKQQSQAATGRSRLRIGIPLEYNIEELDPKIKAAWSDAADLLQKSGIEVVPVSLPSTKHALSAYYVIAPAEASSNLAKYDGVRYGTRGDESDGAGEVLYSKTRGLGFGEEVRRRILLGAYSLSSEAMDNYFIQAQRVRKLVQRDFDRVFRLENPLYDEQQFDLSDMKDEVELQDKLGPSQVDFLLCPTAPTFAPRIEDIKRQTPVQIYMNDVFTVPASLAGLPAISIPTKIKSEDEEVDGSRRVAGLQLIGQYWDDKRLLSVAKNLLSQLPA</sequence>
<dbReference type="SUPFAM" id="SSF75304">
    <property type="entry name" value="Amidase signature (AS) enzymes"/>
    <property type="match status" value="1"/>
</dbReference>
<dbReference type="InterPro" id="IPR023631">
    <property type="entry name" value="Amidase_dom"/>
</dbReference>
<dbReference type="AlphaFoldDB" id="A0A9Q8STR3"/>
<evidence type="ECO:0000256" key="5">
    <source>
        <dbReference type="HAMAP-Rule" id="MF_03150"/>
    </source>
</evidence>
<gene>
    <name evidence="8" type="ORF">CLUP02_08954</name>
</gene>